<dbReference type="SMART" id="SM00421">
    <property type="entry name" value="HTH_LUXR"/>
    <property type="match status" value="1"/>
</dbReference>
<dbReference type="InterPro" id="IPR000792">
    <property type="entry name" value="Tscrpt_reg_LuxR_C"/>
</dbReference>
<dbReference type="Pfam" id="PF00072">
    <property type="entry name" value="Response_reg"/>
    <property type="match status" value="1"/>
</dbReference>
<keyword evidence="3" id="KW-0238">DNA-binding</keyword>
<dbReference type="PANTHER" id="PTHR43214">
    <property type="entry name" value="TWO-COMPONENT RESPONSE REGULATOR"/>
    <property type="match status" value="1"/>
</dbReference>
<dbReference type="PROSITE" id="PS50110">
    <property type="entry name" value="RESPONSE_REGULATORY"/>
    <property type="match status" value="1"/>
</dbReference>
<dbReference type="PRINTS" id="PR00038">
    <property type="entry name" value="HTHLUXR"/>
</dbReference>
<keyword evidence="1 5" id="KW-0597">Phosphoprotein</keyword>
<dbReference type="InterPro" id="IPR016032">
    <property type="entry name" value="Sig_transdc_resp-reg_C-effctor"/>
</dbReference>
<evidence type="ECO:0000256" key="3">
    <source>
        <dbReference type="ARBA" id="ARBA00023125"/>
    </source>
</evidence>
<dbReference type="EMBL" id="JADQTO010000006">
    <property type="protein sequence ID" value="MBG0562896.1"/>
    <property type="molecule type" value="Genomic_DNA"/>
</dbReference>
<dbReference type="GO" id="GO:0003677">
    <property type="term" value="F:DNA binding"/>
    <property type="evidence" value="ECO:0007669"/>
    <property type="project" value="UniProtKB-KW"/>
</dbReference>
<dbReference type="RefSeq" id="WP_196414684.1">
    <property type="nucleotide sequence ID" value="NZ_JADQTO010000006.1"/>
</dbReference>
<dbReference type="InterPro" id="IPR039420">
    <property type="entry name" value="WalR-like"/>
</dbReference>
<reference evidence="8" key="1">
    <citation type="submission" date="2020-11" db="EMBL/GenBank/DDBJ databases">
        <title>Isolation and identification of active actinomycetes.</title>
        <authorList>
            <person name="Sun X."/>
        </authorList>
    </citation>
    <scope>NUCLEOTIDE SEQUENCE</scope>
    <source>
        <strain evidence="8">NEAU-A11</strain>
    </source>
</reference>
<dbReference type="InterPro" id="IPR058245">
    <property type="entry name" value="NreC/VraR/RcsB-like_REC"/>
</dbReference>
<sequence length="224" mass="23996">MAELIRVLIADDDPLVRVGLSMVLGAGPDLQLVGEAGDGAEAVEAARRLRPDVVLMDIRMPRMDGLAATEELRRDGPNPAIVVLTTFDTDEHLLGALRLGANGFLLKDIAPTEILDAVRRAAAGESILAPSVVPRLIGYAVGRKDDDGPNDRVTRAHAALDRLTEREREVADAVATGRSNAEIGRALHMSVPTVKAYVSRLLDKLGCANRVQVAILVHEALQRP</sequence>
<comment type="caution">
    <text evidence="8">The sequence shown here is derived from an EMBL/GenBank/DDBJ whole genome shotgun (WGS) entry which is preliminary data.</text>
</comment>
<dbReference type="CDD" id="cd06170">
    <property type="entry name" value="LuxR_C_like"/>
    <property type="match status" value="1"/>
</dbReference>
<dbReference type="Proteomes" id="UP000598146">
    <property type="component" value="Unassembled WGS sequence"/>
</dbReference>
<dbReference type="SMART" id="SM00448">
    <property type="entry name" value="REC"/>
    <property type="match status" value="1"/>
</dbReference>
<protein>
    <submittedName>
        <fullName evidence="8">Response regulator transcription factor</fullName>
    </submittedName>
</protein>
<keyword evidence="2" id="KW-0805">Transcription regulation</keyword>
<dbReference type="InterPro" id="IPR001789">
    <property type="entry name" value="Sig_transdc_resp-reg_receiver"/>
</dbReference>
<gene>
    <name evidence="8" type="ORF">I4J89_15685</name>
</gene>
<evidence type="ECO:0000313" key="9">
    <source>
        <dbReference type="Proteomes" id="UP000598146"/>
    </source>
</evidence>
<dbReference type="GO" id="GO:0000160">
    <property type="term" value="P:phosphorelay signal transduction system"/>
    <property type="evidence" value="ECO:0007669"/>
    <property type="project" value="InterPro"/>
</dbReference>
<evidence type="ECO:0000256" key="1">
    <source>
        <dbReference type="ARBA" id="ARBA00022553"/>
    </source>
</evidence>
<name>A0A931C8I8_9ACTN</name>
<dbReference type="AlphaFoldDB" id="A0A931C8I8"/>
<dbReference type="SUPFAM" id="SSF52172">
    <property type="entry name" value="CheY-like"/>
    <property type="match status" value="1"/>
</dbReference>
<feature type="domain" description="HTH luxR-type" evidence="6">
    <location>
        <begin position="156"/>
        <end position="221"/>
    </location>
</feature>
<evidence type="ECO:0000256" key="5">
    <source>
        <dbReference type="PROSITE-ProRule" id="PRU00169"/>
    </source>
</evidence>
<dbReference type="PROSITE" id="PS50043">
    <property type="entry name" value="HTH_LUXR_2"/>
    <property type="match status" value="1"/>
</dbReference>
<evidence type="ECO:0000256" key="2">
    <source>
        <dbReference type="ARBA" id="ARBA00023015"/>
    </source>
</evidence>
<dbReference type="InterPro" id="IPR011006">
    <property type="entry name" value="CheY-like_superfamily"/>
</dbReference>
<feature type="domain" description="Response regulatory" evidence="7">
    <location>
        <begin position="6"/>
        <end position="122"/>
    </location>
</feature>
<feature type="modified residue" description="4-aspartylphosphate" evidence="5">
    <location>
        <position position="57"/>
    </location>
</feature>
<keyword evidence="4" id="KW-0804">Transcription</keyword>
<dbReference type="CDD" id="cd17535">
    <property type="entry name" value="REC_NarL-like"/>
    <property type="match status" value="1"/>
</dbReference>
<evidence type="ECO:0000259" key="6">
    <source>
        <dbReference type="PROSITE" id="PS50043"/>
    </source>
</evidence>
<evidence type="ECO:0000256" key="4">
    <source>
        <dbReference type="ARBA" id="ARBA00023163"/>
    </source>
</evidence>
<evidence type="ECO:0000259" key="7">
    <source>
        <dbReference type="PROSITE" id="PS50110"/>
    </source>
</evidence>
<dbReference type="PROSITE" id="PS00622">
    <property type="entry name" value="HTH_LUXR_1"/>
    <property type="match status" value="1"/>
</dbReference>
<organism evidence="8 9">
    <name type="scientific">Actinoplanes aureus</name>
    <dbReference type="NCBI Taxonomy" id="2792083"/>
    <lineage>
        <taxon>Bacteria</taxon>
        <taxon>Bacillati</taxon>
        <taxon>Actinomycetota</taxon>
        <taxon>Actinomycetes</taxon>
        <taxon>Micromonosporales</taxon>
        <taxon>Micromonosporaceae</taxon>
        <taxon>Actinoplanes</taxon>
    </lineage>
</organism>
<dbReference type="Gene3D" id="3.40.50.2300">
    <property type="match status" value="1"/>
</dbReference>
<evidence type="ECO:0000313" key="8">
    <source>
        <dbReference type="EMBL" id="MBG0562896.1"/>
    </source>
</evidence>
<dbReference type="Pfam" id="PF00196">
    <property type="entry name" value="GerE"/>
    <property type="match status" value="1"/>
</dbReference>
<dbReference type="GO" id="GO:0006355">
    <property type="term" value="P:regulation of DNA-templated transcription"/>
    <property type="evidence" value="ECO:0007669"/>
    <property type="project" value="InterPro"/>
</dbReference>
<proteinExistence type="predicted"/>
<keyword evidence="9" id="KW-1185">Reference proteome</keyword>
<dbReference type="SUPFAM" id="SSF46894">
    <property type="entry name" value="C-terminal effector domain of the bipartite response regulators"/>
    <property type="match status" value="1"/>
</dbReference>
<accession>A0A931C8I8</accession>
<dbReference type="PANTHER" id="PTHR43214:SF24">
    <property type="entry name" value="TRANSCRIPTIONAL REGULATORY PROTEIN NARL-RELATED"/>
    <property type="match status" value="1"/>
</dbReference>